<keyword evidence="2" id="KW-0472">Membrane</keyword>
<name>A0ABN9X178_9DINO</name>
<keyword evidence="2" id="KW-0812">Transmembrane</keyword>
<organism evidence="3 4">
    <name type="scientific">Prorocentrum cordatum</name>
    <dbReference type="NCBI Taxonomy" id="2364126"/>
    <lineage>
        <taxon>Eukaryota</taxon>
        <taxon>Sar</taxon>
        <taxon>Alveolata</taxon>
        <taxon>Dinophyceae</taxon>
        <taxon>Prorocentrales</taxon>
        <taxon>Prorocentraceae</taxon>
        <taxon>Prorocentrum</taxon>
    </lineage>
</organism>
<feature type="transmembrane region" description="Helical" evidence="2">
    <location>
        <begin position="20"/>
        <end position="41"/>
    </location>
</feature>
<keyword evidence="4" id="KW-1185">Reference proteome</keyword>
<comment type="caution">
    <text evidence="3">The sequence shown here is derived from an EMBL/GenBank/DDBJ whole genome shotgun (WGS) entry which is preliminary data.</text>
</comment>
<evidence type="ECO:0000313" key="3">
    <source>
        <dbReference type="EMBL" id="CAK0891766.1"/>
    </source>
</evidence>
<sequence length="262" mass="28468">MAPYSEVLVYLCGPARSALALRIGLAVSRVFAVLLLLRVWFRQPAKVRKSGGIAAANPICTSGAKGRWADGGPSTPDLVATITAALERKFDQKFKSLKDPKTGQAAGQAPPPTAGDAAAGDDEQSQRGARIESLEKALRQIGDVAGDDPAKQCFESQLRDARKAQRDAKPVSQQRTNVAFRLQTAQKKQSKAGEAVAAQQKLIEEAQRSLHEFELHPELLEAEGNADVKEVMSIPIFAKYQQLFKGQQQDSKVLQVELLMHQ</sequence>
<feature type="region of interest" description="Disordered" evidence="1">
    <location>
        <begin position="96"/>
        <end position="129"/>
    </location>
</feature>
<evidence type="ECO:0000256" key="2">
    <source>
        <dbReference type="SAM" id="Phobius"/>
    </source>
</evidence>
<protein>
    <submittedName>
        <fullName evidence="3">Uncharacterized protein</fullName>
    </submittedName>
</protein>
<evidence type="ECO:0000256" key="1">
    <source>
        <dbReference type="SAM" id="MobiDB-lite"/>
    </source>
</evidence>
<accession>A0ABN9X178</accession>
<proteinExistence type="predicted"/>
<dbReference type="EMBL" id="CAUYUJ010019516">
    <property type="protein sequence ID" value="CAK0891766.1"/>
    <property type="molecule type" value="Genomic_DNA"/>
</dbReference>
<reference evidence="3" key="1">
    <citation type="submission" date="2023-10" db="EMBL/GenBank/DDBJ databases">
        <authorList>
            <person name="Chen Y."/>
            <person name="Shah S."/>
            <person name="Dougan E. K."/>
            <person name="Thang M."/>
            <person name="Chan C."/>
        </authorList>
    </citation>
    <scope>NUCLEOTIDE SEQUENCE [LARGE SCALE GENOMIC DNA]</scope>
</reference>
<feature type="compositionally biased region" description="Low complexity" evidence="1">
    <location>
        <begin position="102"/>
        <end position="118"/>
    </location>
</feature>
<gene>
    <name evidence="3" type="ORF">PCOR1329_LOCUS71613</name>
</gene>
<feature type="non-terminal residue" evidence="3">
    <location>
        <position position="262"/>
    </location>
</feature>
<evidence type="ECO:0000313" key="4">
    <source>
        <dbReference type="Proteomes" id="UP001189429"/>
    </source>
</evidence>
<keyword evidence="2" id="KW-1133">Transmembrane helix</keyword>
<dbReference type="Proteomes" id="UP001189429">
    <property type="component" value="Unassembled WGS sequence"/>
</dbReference>